<reference evidence="1 2" key="1">
    <citation type="submission" date="2019-05" db="EMBL/GenBank/DDBJ databases">
        <title>Another draft genome of Portunus trituberculatus and its Hox gene families provides insights of decapod evolution.</title>
        <authorList>
            <person name="Jeong J.-H."/>
            <person name="Song I."/>
            <person name="Kim S."/>
            <person name="Choi T."/>
            <person name="Kim D."/>
            <person name="Ryu S."/>
            <person name="Kim W."/>
        </authorList>
    </citation>
    <scope>NUCLEOTIDE SEQUENCE [LARGE SCALE GENOMIC DNA]</scope>
    <source>
        <tissue evidence="1">Muscle</tissue>
    </source>
</reference>
<protein>
    <submittedName>
        <fullName evidence="1">Uncharacterized protein</fullName>
    </submittedName>
</protein>
<accession>A0A5B7JE05</accession>
<dbReference type="Proteomes" id="UP000324222">
    <property type="component" value="Unassembled WGS sequence"/>
</dbReference>
<evidence type="ECO:0000313" key="2">
    <source>
        <dbReference type="Proteomes" id="UP000324222"/>
    </source>
</evidence>
<keyword evidence="2" id="KW-1185">Reference proteome</keyword>
<gene>
    <name evidence="1" type="ORF">E2C01_085579</name>
</gene>
<comment type="caution">
    <text evidence="1">The sequence shown here is derived from an EMBL/GenBank/DDBJ whole genome shotgun (WGS) entry which is preliminary data.</text>
</comment>
<dbReference type="AlphaFoldDB" id="A0A5B7JE05"/>
<evidence type="ECO:0000313" key="1">
    <source>
        <dbReference type="EMBL" id="MPC90584.1"/>
    </source>
</evidence>
<dbReference type="EMBL" id="VSRR010084914">
    <property type="protein sequence ID" value="MPC90584.1"/>
    <property type="molecule type" value="Genomic_DNA"/>
</dbReference>
<name>A0A5B7JE05_PORTR</name>
<organism evidence="1 2">
    <name type="scientific">Portunus trituberculatus</name>
    <name type="common">Swimming crab</name>
    <name type="synonym">Neptunus trituberculatus</name>
    <dbReference type="NCBI Taxonomy" id="210409"/>
    <lineage>
        <taxon>Eukaryota</taxon>
        <taxon>Metazoa</taxon>
        <taxon>Ecdysozoa</taxon>
        <taxon>Arthropoda</taxon>
        <taxon>Crustacea</taxon>
        <taxon>Multicrustacea</taxon>
        <taxon>Malacostraca</taxon>
        <taxon>Eumalacostraca</taxon>
        <taxon>Eucarida</taxon>
        <taxon>Decapoda</taxon>
        <taxon>Pleocyemata</taxon>
        <taxon>Brachyura</taxon>
        <taxon>Eubrachyura</taxon>
        <taxon>Portunoidea</taxon>
        <taxon>Portunidae</taxon>
        <taxon>Portuninae</taxon>
        <taxon>Portunus</taxon>
    </lineage>
</organism>
<sequence>MAIDCTRVIEADMLVCGQSLAEVEEKVPPISPSNCYGLRSKSRHHNHELTRLPSPRTLTVVGWMKCLEWLGDDRIV</sequence>
<proteinExistence type="predicted"/>